<reference evidence="2" key="1">
    <citation type="submission" date="2018-05" db="EMBL/GenBank/DDBJ databases">
        <title>Draft genome of Mucuna pruriens seed.</title>
        <authorList>
            <person name="Nnadi N.E."/>
            <person name="Vos R."/>
            <person name="Hasami M.H."/>
            <person name="Devisetty U.K."/>
            <person name="Aguiy J.C."/>
        </authorList>
    </citation>
    <scope>NUCLEOTIDE SEQUENCE [LARGE SCALE GENOMIC DNA]</scope>
    <source>
        <strain evidence="2">JCA_2017</strain>
    </source>
</reference>
<feature type="region of interest" description="Disordered" evidence="1">
    <location>
        <begin position="28"/>
        <end position="85"/>
    </location>
</feature>
<name>A0A371HK23_MUCPR</name>
<feature type="compositionally biased region" description="Basic and acidic residues" evidence="1">
    <location>
        <begin position="28"/>
        <end position="37"/>
    </location>
</feature>
<gene>
    <name evidence="2" type="ORF">CR513_13406</name>
</gene>
<protein>
    <submittedName>
        <fullName evidence="2">Uncharacterized protein</fullName>
    </submittedName>
</protein>
<keyword evidence="3" id="KW-1185">Reference proteome</keyword>
<dbReference type="AlphaFoldDB" id="A0A371HK23"/>
<feature type="compositionally biased region" description="Polar residues" evidence="1">
    <location>
        <begin position="73"/>
        <end position="85"/>
    </location>
</feature>
<dbReference type="Proteomes" id="UP000257109">
    <property type="component" value="Unassembled WGS sequence"/>
</dbReference>
<comment type="caution">
    <text evidence="2">The sequence shown here is derived from an EMBL/GenBank/DDBJ whole genome shotgun (WGS) entry which is preliminary data.</text>
</comment>
<sequence>MVTNRFSFIYIGHKVNLKPLSPREVIDDKSKNKVEKRGRSKERRKTEKMQKETLTKENAAKKIMCGTNKKPLSEQQLPTLLTKSL</sequence>
<accession>A0A371HK23</accession>
<feature type="non-terminal residue" evidence="2">
    <location>
        <position position="1"/>
    </location>
</feature>
<dbReference type="EMBL" id="QJKJ01002396">
    <property type="protein sequence ID" value="RDY03062.1"/>
    <property type="molecule type" value="Genomic_DNA"/>
</dbReference>
<organism evidence="2 3">
    <name type="scientific">Mucuna pruriens</name>
    <name type="common">Velvet bean</name>
    <name type="synonym">Dolichos pruriens</name>
    <dbReference type="NCBI Taxonomy" id="157652"/>
    <lineage>
        <taxon>Eukaryota</taxon>
        <taxon>Viridiplantae</taxon>
        <taxon>Streptophyta</taxon>
        <taxon>Embryophyta</taxon>
        <taxon>Tracheophyta</taxon>
        <taxon>Spermatophyta</taxon>
        <taxon>Magnoliopsida</taxon>
        <taxon>eudicotyledons</taxon>
        <taxon>Gunneridae</taxon>
        <taxon>Pentapetalae</taxon>
        <taxon>rosids</taxon>
        <taxon>fabids</taxon>
        <taxon>Fabales</taxon>
        <taxon>Fabaceae</taxon>
        <taxon>Papilionoideae</taxon>
        <taxon>50 kb inversion clade</taxon>
        <taxon>NPAAA clade</taxon>
        <taxon>indigoferoid/millettioid clade</taxon>
        <taxon>Phaseoleae</taxon>
        <taxon>Mucuna</taxon>
    </lineage>
</organism>
<evidence type="ECO:0000256" key="1">
    <source>
        <dbReference type="SAM" id="MobiDB-lite"/>
    </source>
</evidence>
<feature type="compositionally biased region" description="Basic and acidic residues" evidence="1">
    <location>
        <begin position="44"/>
        <end position="60"/>
    </location>
</feature>
<proteinExistence type="predicted"/>
<evidence type="ECO:0000313" key="2">
    <source>
        <dbReference type="EMBL" id="RDY03062.1"/>
    </source>
</evidence>
<evidence type="ECO:0000313" key="3">
    <source>
        <dbReference type="Proteomes" id="UP000257109"/>
    </source>
</evidence>